<dbReference type="CDD" id="cd00086">
    <property type="entry name" value="homeodomain"/>
    <property type="match status" value="1"/>
</dbReference>
<feature type="DNA-binding region" description="Homeobox" evidence="5">
    <location>
        <begin position="228"/>
        <end position="287"/>
    </location>
</feature>
<feature type="compositionally biased region" description="Low complexity" evidence="7">
    <location>
        <begin position="20"/>
        <end position="38"/>
    </location>
</feature>
<evidence type="ECO:0000256" key="4">
    <source>
        <dbReference type="ARBA" id="ARBA00023242"/>
    </source>
</evidence>
<evidence type="ECO:0000256" key="3">
    <source>
        <dbReference type="ARBA" id="ARBA00023155"/>
    </source>
</evidence>
<feature type="domain" description="Homeobox" evidence="8">
    <location>
        <begin position="226"/>
        <end position="286"/>
    </location>
</feature>
<evidence type="ECO:0000313" key="9">
    <source>
        <dbReference type="EMBL" id="CAF0767376.1"/>
    </source>
</evidence>
<dbReference type="Gene3D" id="1.10.10.60">
    <property type="entry name" value="Homeodomain-like"/>
    <property type="match status" value="1"/>
</dbReference>
<keyword evidence="4 5" id="KW-0539">Nucleus</keyword>
<evidence type="ECO:0000256" key="2">
    <source>
        <dbReference type="ARBA" id="ARBA00023125"/>
    </source>
</evidence>
<dbReference type="SMART" id="SM00389">
    <property type="entry name" value="HOX"/>
    <property type="match status" value="1"/>
</dbReference>
<evidence type="ECO:0000313" key="10">
    <source>
        <dbReference type="Proteomes" id="UP000663879"/>
    </source>
</evidence>
<comment type="subcellular location">
    <subcellularLocation>
        <location evidence="1 5 6">Nucleus</location>
    </subcellularLocation>
</comment>
<organism evidence="9 10">
    <name type="scientific">Brachionus calyciflorus</name>
    <dbReference type="NCBI Taxonomy" id="104777"/>
    <lineage>
        <taxon>Eukaryota</taxon>
        <taxon>Metazoa</taxon>
        <taxon>Spiralia</taxon>
        <taxon>Gnathifera</taxon>
        <taxon>Rotifera</taxon>
        <taxon>Eurotatoria</taxon>
        <taxon>Monogononta</taxon>
        <taxon>Pseudotrocha</taxon>
        <taxon>Ploima</taxon>
        <taxon>Brachionidae</taxon>
        <taxon>Brachionus</taxon>
    </lineage>
</organism>
<dbReference type="PANTHER" id="PTHR46123:SF4">
    <property type="entry name" value="MIX-TYPE HOMEOBOX GENE 1-RELATED"/>
    <property type="match status" value="1"/>
</dbReference>
<protein>
    <recommendedName>
        <fullName evidence="8">Homeobox domain-containing protein</fullName>
    </recommendedName>
</protein>
<evidence type="ECO:0000256" key="1">
    <source>
        <dbReference type="ARBA" id="ARBA00004123"/>
    </source>
</evidence>
<dbReference type="SUPFAM" id="SSF46689">
    <property type="entry name" value="Homeodomain-like"/>
    <property type="match status" value="1"/>
</dbReference>
<dbReference type="Proteomes" id="UP000663879">
    <property type="component" value="Unassembled WGS sequence"/>
</dbReference>
<name>A0A813QG93_9BILA</name>
<gene>
    <name evidence="9" type="ORF">OXX778_LOCUS4765</name>
</gene>
<evidence type="ECO:0000259" key="8">
    <source>
        <dbReference type="PROSITE" id="PS50071"/>
    </source>
</evidence>
<dbReference type="GO" id="GO:0000977">
    <property type="term" value="F:RNA polymerase II transcription regulatory region sequence-specific DNA binding"/>
    <property type="evidence" value="ECO:0007669"/>
    <property type="project" value="TreeGrafter"/>
</dbReference>
<dbReference type="PROSITE" id="PS50071">
    <property type="entry name" value="HOMEOBOX_2"/>
    <property type="match status" value="1"/>
</dbReference>
<dbReference type="InterPro" id="IPR051306">
    <property type="entry name" value="Homeobox_regulator"/>
</dbReference>
<dbReference type="OrthoDB" id="6159439at2759"/>
<dbReference type="Pfam" id="PF00046">
    <property type="entry name" value="Homeodomain"/>
    <property type="match status" value="1"/>
</dbReference>
<sequence>MQNNFYDIRMREFRMNYMNRPNNESESENSYPSISISRSRDSISPLGYTESFNDNNESYSSNNCHQVSPKSDNINYLIPSYSHGQYDSGFYQNNSVITSSPFLAPIQNTLQNRLLNNVKKSIQFQSTPNKSFNKPDSSLGNFSGIETTDKIKKSKVNFHSIHDLATSSVSITDESKDDSKINASSSHSALNTSSFQSNEYSSFNEKLKAMSQMISNKENSQELISKTKRKPRTQITKQQKEILEYAYKMKCYPDSNEIEYLCNLLGFEENVIRIWFQNKRARNKNKN</sequence>
<evidence type="ECO:0000256" key="5">
    <source>
        <dbReference type="PROSITE-ProRule" id="PRU00108"/>
    </source>
</evidence>
<feature type="region of interest" description="Disordered" evidence="7">
    <location>
        <begin position="19"/>
        <end position="38"/>
    </location>
</feature>
<dbReference type="GO" id="GO:0000981">
    <property type="term" value="F:DNA-binding transcription factor activity, RNA polymerase II-specific"/>
    <property type="evidence" value="ECO:0007669"/>
    <property type="project" value="TreeGrafter"/>
</dbReference>
<accession>A0A813QG93</accession>
<dbReference type="PANTHER" id="PTHR46123">
    <property type="entry name" value="MIX-TYPE HOMEOBOX GENE 1-RELATED"/>
    <property type="match status" value="1"/>
</dbReference>
<dbReference type="GO" id="GO:0005634">
    <property type="term" value="C:nucleus"/>
    <property type="evidence" value="ECO:0007669"/>
    <property type="project" value="UniProtKB-SubCell"/>
</dbReference>
<proteinExistence type="predicted"/>
<keyword evidence="3 5" id="KW-0371">Homeobox</keyword>
<evidence type="ECO:0000256" key="6">
    <source>
        <dbReference type="RuleBase" id="RU000682"/>
    </source>
</evidence>
<dbReference type="InterPro" id="IPR001356">
    <property type="entry name" value="HD"/>
</dbReference>
<reference evidence="9" key="1">
    <citation type="submission" date="2021-02" db="EMBL/GenBank/DDBJ databases">
        <authorList>
            <person name="Nowell W R."/>
        </authorList>
    </citation>
    <scope>NUCLEOTIDE SEQUENCE</scope>
    <source>
        <strain evidence="9">Ploen Becks lab</strain>
    </source>
</reference>
<evidence type="ECO:0000256" key="7">
    <source>
        <dbReference type="SAM" id="MobiDB-lite"/>
    </source>
</evidence>
<dbReference type="EMBL" id="CAJNOC010000484">
    <property type="protein sequence ID" value="CAF0767376.1"/>
    <property type="molecule type" value="Genomic_DNA"/>
</dbReference>
<keyword evidence="2 5" id="KW-0238">DNA-binding</keyword>
<comment type="caution">
    <text evidence="9">The sequence shown here is derived from an EMBL/GenBank/DDBJ whole genome shotgun (WGS) entry which is preliminary data.</text>
</comment>
<keyword evidence="10" id="KW-1185">Reference proteome</keyword>
<dbReference type="AlphaFoldDB" id="A0A813QG93"/>
<dbReference type="InterPro" id="IPR009057">
    <property type="entry name" value="Homeodomain-like_sf"/>
</dbReference>